<dbReference type="InterPro" id="IPR002797">
    <property type="entry name" value="Polysacc_synth"/>
</dbReference>
<evidence type="ECO:0000313" key="8">
    <source>
        <dbReference type="Proteomes" id="UP001304769"/>
    </source>
</evidence>
<feature type="transmembrane region" description="Helical" evidence="6">
    <location>
        <begin position="377"/>
        <end position="396"/>
    </location>
</feature>
<feature type="transmembrane region" description="Helical" evidence="6">
    <location>
        <begin position="57"/>
        <end position="75"/>
    </location>
</feature>
<feature type="transmembrane region" description="Helical" evidence="6">
    <location>
        <begin position="186"/>
        <end position="208"/>
    </location>
</feature>
<feature type="transmembrane region" description="Helical" evidence="6">
    <location>
        <begin position="342"/>
        <end position="365"/>
    </location>
</feature>
<organism evidence="7 8">
    <name type="scientific">Sinomonas terricola</name>
    <dbReference type="NCBI Taxonomy" id="3110330"/>
    <lineage>
        <taxon>Bacteria</taxon>
        <taxon>Bacillati</taxon>
        <taxon>Actinomycetota</taxon>
        <taxon>Actinomycetes</taxon>
        <taxon>Micrococcales</taxon>
        <taxon>Micrococcaceae</taxon>
        <taxon>Sinomonas</taxon>
    </lineage>
</organism>
<gene>
    <name evidence="7" type="ORF">SPF06_01545</name>
</gene>
<dbReference type="RefSeq" id="WP_323277159.1">
    <property type="nucleotide sequence ID" value="NZ_JAYGGQ010000001.1"/>
</dbReference>
<evidence type="ECO:0000256" key="2">
    <source>
        <dbReference type="ARBA" id="ARBA00022475"/>
    </source>
</evidence>
<feature type="transmembrane region" description="Helical" evidence="6">
    <location>
        <begin position="95"/>
        <end position="120"/>
    </location>
</feature>
<feature type="transmembrane region" description="Helical" evidence="6">
    <location>
        <begin position="310"/>
        <end position="330"/>
    </location>
</feature>
<name>A0ABU5T1D0_9MICC</name>
<dbReference type="InterPro" id="IPR050833">
    <property type="entry name" value="Poly_Biosynth_Transport"/>
</dbReference>
<keyword evidence="5 6" id="KW-0472">Membrane</keyword>
<comment type="subcellular location">
    <subcellularLocation>
        <location evidence="1">Cell membrane</location>
        <topology evidence="1">Multi-pass membrane protein</topology>
    </subcellularLocation>
</comment>
<sequence>MTLASPAPQGDSDSPAAAPVGGNIVRQIIGMIFPPLAGLATAPMLARALGEGGRGELAASISLLQLVAAVGMFGLQESLTFHIARAPERARTSAVFTSFTLSAFGLVGATSTFLLAPLLAGGNDELVVLMRWTSIAVVPTFLLAIPRSIAAGCHEWKLAARESAMTGIVRLAAVGGLWLGGSLTPFTALLAAAGVPLLCAAVYIPFLVRWGRALGRTPRSGREETGRGILQFGWKVWLGALSGIVLTRLDQVLMVPLSSESQLGLYAVAVTVGELPTIISAAARSVTFSADAAEGDESAHAVRLQQTTRVTVLFTVLAALLIGASMPWWLPLLFGATFAASLPAAVVLLLATVAGTAGSVAGAGLGARGHPELRSLSMLYGAIGNLGTLVVLVPAWGALGAATATLVGASISGTANLIWLKRRFGMPVRSFAGVRSTDVRAIWTGARRVASALRKPPVPTTKH</sequence>
<keyword evidence="2" id="KW-1003">Cell membrane</keyword>
<accession>A0ABU5T1D0</accession>
<keyword evidence="4 6" id="KW-1133">Transmembrane helix</keyword>
<dbReference type="Pfam" id="PF01943">
    <property type="entry name" value="Polysacc_synt"/>
    <property type="match status" value="1"/>
</dbReference>
<dbReference type="EMBL" id="JAYGGQ010000001">
    <property type="protein sequence ID" value="MEA5453395.1"/>
    <property type="molecule type" value="Genomic_DNA"/>
</dbReference>
<feature type="transmembrane region" description="Helical" evidence="6">
    <location>
        <begin position="402"/>
        <end position="420"/>
    </location>
</feature>
<evidence type="ECO:0000256" key="1">
    <source>
        <dbReference type="ARBA" id="ARBA00004651"/>
    </source>
</evidence>
<proteinExistence type="predicted"/>
<evidence type="ECO:0000256" key="6">
    <source>
        <dbReference type="SAM" id="Phobius"/>
    </source>
</evidence>
<keyword evidence="3 6" id="KW-0812">Transmembrane</keyword>
<protein>
    <submittedName>
        <fullName evidence="7">Oligosaccharide flippase family protein</fullName>
    </submittedName>
</protein>
<evidence type="ECO:0000313" key="7">
    <source>
        <dbReference type="EMBL" id="MEA5453395.1"/>
    </source>
</evidence>
<evidence type="ECO:0000256" key="5">
    <source>
        <dbReference type="ARBA" id="ARBA00023136"/>
    </source>
</evidence>
<evidence type="ECO:0000256" key="3">
    <source>
        <dbReference type="ARBA" id="ARBA00022692"/>
    </source>
</evidence>
<keyword evidence="8" id="KW-1185">Reference proteome</keyword>
<evidence type="ECO:0000256" key="4">
    <source>
        <dbReference type="ARBA" id="ARBA00022989"/>
    </source>
</evidence>
<dbReference type="Proteomes" id="UP001304769">
    <property type="component" value="Unassembled WGS sequence"/>
</dbReference>
<comment type="caution">
    <text evidence="7">The sequence shown here is derived from an EMBL/GenBank/DDBJ whole genome shotgun (WGS) entry which is preliminary data.</text>
</comment>
<reference evidence="7 8" key="1">
    <citation type="submission" date="2023-12" db="EMBL/GenBank/DDBJ databases">
        <title>Sinomonas terricola sp. nov, isolated from litchi orchard soil in Guangdong, PR China.</title>
        <authorList>
            <person name="Jiaxin W."/>
            <person name="Yang Z."/>
            <person name="Honghui Z."/>
        </authorList>
    </citation>
    <scope>NUCLEOTIDE SEQUENCE [LARGE SCALE GENOMIC DNA]</scope>
    <source>
        <strain evidence="7 8">JGH33</strain>
    </source>
</reference>
<feature type="transmembrane region" description="Helical" evidence="6">
    <location>
        <begin position="126"/>
        <end position="146"/>
    </location>
</feature>
<dbReference type="PANTHER" id="PTHR30250">
    <property type="entry name" value="PST FAMILY PREDICTED COLANIC ACID TRANSPORTER"/>
    <property type="match status" value="1"/>
</dbReference>
<dbReference type="PANTHER" id="PTHR30250:SF11">
    <property type="entry name" value="O-ANTIGEN TRANSPORTER-RELATED"/>
    <property type="match status" value="1"/>
</dbReference>